<evidence type="ECO:0000313" key="2">
    <source>
        <dbReference type="Proteomes" id="UP000248714"/>
    </source>
</evidence>
<evidence type="ECO:0000313" key="1">
    <source>
        <dbReference type="EMBL" id="RAS58948.1"/>
    </source>
</evidence>
<protein>
    <submittedName>
        <fullName evidence="1">Uncharacterized protein</fullName>
    </submittedName>
</protein>
<accession>A0ABX9DY61</accession>
<comment type="caution">
    <text evidence="1">The sequence shown here is derived from an EMBL/GenBank/DDBJ whole genome shotgun (WGS) entry which is preliminary data.</text>
</comment>
<organism evidence="1 2">
    <name type="scientific">Lentzea atacamensis</name>
    <dbReference type="NCBI Taxonomy" id="531938"/>
    <lineage>
        <taxon>Bacteria</taxon>
        <taxon>Bacillati</taxon>
        <taxon>Actinomycetota</taxon>
        <taxon>Actinomycetes</taxon>
        <taxon>Pseudonocardiales</taxon>
        <taxon>Pseudonocardiaceae</taxon>
        <taxon>Lentzea</taxon>
    </lineage>
</organism>
<keyword evidence="2" id="KW-1185">Reference proteome</keyword>
<name>A0ABX9DY61_9PSEU</name>
<sequence length="80" mass="8796">MQNAPSVVEPGLALPLQFATPVPLAFDVSSFQDNGDRTARMSAHRDRSSTWTVHLILVDEAVSSCVWQPRIPSGVSTYPW</sequence>
<gene>
    <name evidence="1" type="ORF">C8D87_1161</name>
</gene>
<proteinExistence type="predicted"/>
<reference evidence="1 2" key="1">
    <citation type="submission" date="2018-06" db="EMBL/GenBank/DDBJ databases">
        <title>Genomic Encyclopedia of Type Strains, Phase IV (KMG-IV): sequencing the most valuable type-strain genomes for metagenomic binning, comparative biology and taxonomic classification.</title>
        <authorList>
            <person name="Goeker M."/>
        </authorList>
    </citation>
    <scope>NUCLEOTIDE SEQUENCE [LARGE SCALE GENOMIC DNA]</scope>
    <source>
        <strain evidence="1 2">DSM 45479</strain>
    </source>
</reference>
<dbReference type="Proteomes" id="UP000248714">
    <property type="component" value="Unassembled WGS sequence"/>
</dbReference>
<dbReference type="EMBL" id="QLTT01000016">
    <property type="protein sequence ID" value="RAS58948.1"/>
    <property type="molecule type" value="Genomic_DNA"/>
</dbReference>